<dbReference type="InterPro" id="IPR027469">
    <property type="entry name" value="Cation_efflux_TMD_sf"/>
</dbReference>
<evidence type="ECO:0000259" key="7">
    <source>
        <dbReference type="Pfam" id="PF01545"/>
    </source>
</evidence>
<dbReference type="PANTHER" id="PTHR43840:SF15">
    <property type="entry name" value="MITOCHONDRIAL METAL TRANSPORTER 1-RELATED"/>
    <property type="match status" value="1"/>
</dbReference>
<evidence type="ECO:0000313" key="8">
    <source>
        <dbReference type="EMBL" id="PQA56299.1"/>
    </source>
</evidence>
<dbReference type="EMBL" id="PTRA01000003">
    <property type="protein sequence ID" value="PQA56299.1"/>
    <property type="molecule type" value="Genomic_DNA"/>
</dbReference>
<dbReference type="RefSeq" id="WP_104714834.1">
    <property type="nucleotide sequence ID" value="NZ_PTRA01000003.1"/>
</dbReference>
<keyword evidence="3 6" id="KW-0812">Transmembrane</keyword>
<dbReference type="Pfam" id="PF01545">
    <property type="entry name" value="Cation_efflux"/>
    <property type="match status" value="1"/>
</dbReference>
<evidence type="ECO:0000313" key="9">
    <source>
        <dbReference type="Proteomes" id="UP000239590"/>
    </source>
</evidence>
<comment type="caution">
    <text evidence="8">The sequence shown here is derived from an EMBL/GenBank/DDBJ whole genome shotgun (WGS) entry which is preliminary data.</text>
</comment>
<comment type="subcellular location">
    <subcellularLocation>
        <location evidence="1">Membrane</location>
        <topology evidence="1">Multi-pass membrane protein</topology>
    </subcellularLocation>
</comment>
<dbReference type="Gene3D" id="1.20.1510.10">
    <property type="entry name" value="Cation efflux protein transmembrane domain"/>
    <property type="match status" value="1"/>
</dbReference>
<keyword evidence="2" id="KW-0813">Transport</keyword>
<evidence type="ECO:0000256" key="4">
    <source>
        <dbReference type="ARBA" id="ARBA00022989"/>
    </source>
</evidence>
<dbReference type="PANTHER" id="PTHR43840">
    <property type="entry name" value="MITOCHONDRIAL METAL TRANSPORTER 1-RELATED"/>
    <property type="match status" value="1"/>
</dbReference>
<dbReference type="SUPFAM" id="SSF161111">
    <property type="entry name" value="Cation efflux protein transmembrane domain-like"/>
    <property type="match status" value="1"/>
</dbReference>
<feature type="domain" description="Cation efflux protein transmembrane" evidence="7">
    <location>
        <begin position="16"/>
        <end position="225"/>
    </location>
</feature>
<keyword evidence="4 6" id="KW-1133">Transmembrane helix</keyword>
<evidence type="ECO:0000256" key="2">
    <source>
        <dbReference type="ARBA" id="ARBA00022448"/>
    </source>
</evidence>
<evidence type="ECO:0000256" key="6">
    <source>
        <dbReference type="SAM" id="Phobius"/>
    </source>
</evidence>
<proteinExistence type="predicted"/>
<accession>A0A2S7IJ09</accession>
<dbReference type="GO" id="GO:0005886">
    <property type="term" value="C:plasma membrane"/>
    <property type="evidence" value="ECO:0007669"/>
    <property type="project" value="TreeGrafter"/>
</dbReference>
<evidence type="ECO:0000256" key="3">
    <source>
        <dbReference type="ARBA" id="ARBA00022692"/>
    </source>
</evidence>
<feature type="transmembrane region" description="Helical" evidence="6">
    <location>
        <begin position="196"/>
        <end position="214"/>
    </location>
</feature>
<dbReference type="GO" id="GO:0015341">
    <property type="term" value="F:zinc efflux antiporter activity"/>
    <property type="evidence" value="ECO:0007669"/>
    <property type="project" value="TreeGrafter"/>
</dbReference>
<protein>
    <submittedName>
        <fullName evidence="8">Cation transporter</fullName>
    </submittedName>
</protein>
<keyword evidence="9" id="KW-1185">Reference proteome</keyword>
<gene>
    <name evidence="8" type="ORF">C5O19_18310</name>
</gene>
<dbReference type="OrthoDB" id="2388015at2"/>
<dbReference type="GO" id="GO:0015086">
    <property type="term" value="F:cadmium ion transmembrane transporter activity"/>
    <property type="evidence" value="ECO:0007669"/>
    <property type="project" value="TreeGrafter"/>
</dbReference>
<feature type="transmembrane region" description="Helical" evidence="6">
    <location>
        <begin position="92"/>
        <end position="113"/>
    </location>
</feature>
<keyword evidence="5 6" id="KW-0472">Membrane</keyword>
<name>A0A2S7IJ09_9BACT</name>
<dbReference type="AlphaFoldDB" id="A0A2S7IJ09"/>
<feature type="transmembrane region" description="Helical" evidence="6">
    <location>
        <begin position="125"/>
        <end position="145"/>
    </location>
</feature>
<evidence type="ECO:0000256" key="1">
    <source>
        <dbReference type="ARBA" id="ARBA00004141"/>
    </source>
</evidence>
<feature type="transmembrane region" description="Helical" evidence="6">
    <location>
        <begin position="55"/>
        <end position="72"/>
    </location>
</feature>
<feature type="transmembrane region" description="Helical" evidence="6">
    <location>
        <begin position="20"/>
        <end position="43"/>
    </location>
</feature>
<dbReference type="Proteomes" id="UP000239590">
    <property type="component" value="Unassembled WGS sequence"/>
</dbReference>
<sequence length="315" mass="34926">MLAHYFNPRTEQGVLRLSILVTIVLGGFGIAFGLLASSSAIIFDGIYDLTDAGMTFLALLVSKLIAASSTGNTVKSKLTEHFTMGFWHLEPIVLGFNGTLLLGSALYALVNAVDSFLDGGRRLELNYALIFTLISLVCTLSMALFASKANQSIRSELLALDAKSWFISTALSIAWFVAFTFGMIIEGTYLDWMVPYIDPAVLAIVCLVVIPLPISNIRQAVADILLVTPADLKKHVDEVAQKVVERYGFIAYRAYVARVGRGRQIELYFIVPMSWPAKRLEEWDELRDQISEAIGEDTPDRWLTIVFTTDLEWAE</sequence>
<dbReference type="GO" id="GO:0006882">
    <property type="term" value="P:intracellular zinc ion homeostasis"/>
    <property type="evidence" value="ECO:0007669"/>
    <property type="project" value="TreeGrafter"/>
</dbReference>
<organism evidence="8 9">
    <name type="scientific">Siphonobacter curvatus</name>
    <dbReference type="NCBI Taxonomy" id="2094562"/>
    <lineage>
        <taxon>Bacteria</taxon>
        <taxon>Pseudomonadati</taxon>
        <taxon>Bacteroidota</taxon>
        <taxon>Cytophagia</taxon>
        <taxon>Cytophagales</taxon>
        <taxon>Cytophagaceae</taxon>
        <taxon>Siphonobacter</taxon>
    </lineage>
</organism>
<dbReference type="InterPro" id="IPR050291">
    <property type="entry name" value="CDF_Transporter"/>
</dbReference>
<feature type="transmembrane region" description="Helical" evidence="6">
    <location>
        <begin position="165"/>
        <end position="184"/>
    </location>
</feature>
<dbReference type="GO" id="GO:0015093">
    <property type="term" value="F:ferrous iron transmembrane transporter activity"/>
    <property type="evidence" value="ECO:0007669"/>
    <property type="project" value="TreeGrafter"/>
</dbReference>
<reference evidence="9" key="1">
    <citation type="submission" date="2018-02" db="EMBL/GenBank/DDBJ databases">
        <title>Genome sequencing of Solimonas sp. HR-BB.</title>
        <authorList>
            <person name="Lee Y."/>
            <person name="Jeon C.O."/>
        </authorList>
    </citation>
    <scope>NUCLEOTIDE SEQUENCE [LARGE SCALE GENOMIC DNA]</scope>
    <source>
        <strain evidence="9">HR-U</strain>
    </source>
</reference>
<dbReference type="InterPro" id="IPR058533">
    <property type="entry name" value="Cation_efflux_TM"/>
</dbReference>
<evidence type="ECO:0000256" key="5">
    <source>
        <dbReference type="ARBA" id="ARBA00023136"/>
    </source>
</evidence>